<protein>
    <recommendedName>
        <fullName evidence="5">AB hydrolase-1 domain-containing protein</fullName>
    </recommendedName>
</protein>
<dbReference type="SUPFAM" id="SSF63829">
    <property type="entry name" value="Calcium-dependent phosphotriesterase"/>
    <property type="match status" value="1"/>
</dbReference>
<evidence type="ECO:0000256" key="1">
    <source>
        <dbReference type="ARBA" id="ARBA00004275"/>
    </source>
</evidence>
<dbReference type="OrthoDB" id="5371334at2759"/>
<evidence type="ECO:0000313" key="6">
    <source>
        <dbReference type="EMBL" id="KAF2993362.1"/>
    </source>
</evidence>
<dbReference type="PANTHER" id="PTHR42060">
    <property type="entry name" value="NHL REPEAT-CONTAINING PROTEIN-RELATED"/>
    <property type="match status" value="1"/>
</dbReference>
<dbReference type="InterPro" id="IPR000073">
    <property type="entry name" value="AB_hydrolase_1"/>
</dbReference>
<dbReference type="AlphaFoldDB" id="A0A9P4T3G5"/>
<gene>
    <name evidence="6" type="ORF">E8E13_002119</name>
</gene>
<dbReference type="GO" id="GO:0005777">
    <property type="term" value="C:peroxisome"/>
    <property type="evidence" value="ECO:0007669"/>
    <property type="project" value="UniProtKB-SubCell"/>
</dbReference>
<evidence type="ECO:0000256" key="2">
    <source>
        <dbReference type="ARBA" id="ARBA00005668"/>
    </source>
</evidence>
<name>A0A9P4T3G5_CURKU</name>
<evidence type="ECO:0000256" key="3">
    <source>
        <dbReference type="ARBA" id="ARBA00023026"/>
    </source>
</evidence>
<keyword evidence="3" id="KW-0843">Virulence</keyword>
<feature type="domain" description="AB hydrolase-1" evidence="5">
    <location>
        <begin position="36"/>
        <end position="277"/>
    </location>
</feature>
<comment type="similarity">
    <text evidence="2">Belongs to the AB hydrolase superfamily. AKT2 hydrolase family.</text>
</comment>
<evidence type="ECO:0000313" key="7">
    <source>
        <dbReference type="Proteomes" id="UP000801428"/>
    </source>
</evidence>
<sequence length="457" mass="49430">MESFRLTLPNHGTVTGAHSIKQASSSSSRIKHRPLIVALHGGCYDHQYFDALPSLSASVASEAYGVPFITIDRPSYGGTSSILPIPDGSDFTQESALALHYSILPELWSVYGVPNNCNCIVLLSHSLGVMVGVATAAIHARDEAPRYPLGGLIASGMGNEQSANMKGSTPSYPHVDDNHVLMDPEMKDSVMFKPGTFEPEILNESNRLNAVSPLPEITGFPTQWMPVWKEKWAQDVTAPVMYSLVEDDPFFVVTREELDQCVARRGKAPPVAMATIPGRNATFGIADLDKDIFYVIACDYRLLRSSNIEIWKLDTRPTRQKKAHTVASVANVSLVAKVPDARLLHDLTRLARNDSVNLLAADSGAGTIYRIDKLRGEVVIVQQDATMTPRAQDLGVGINGVHTFGSTLFYTSLDRGLFASVAISLHDGSATGPVTIIVNGTLRNADDFALSRDGGKA</sequence>
<dbReference type="SUPFAM" id="SSF53474">
    <property type="entry name" value="alpha/beta-Hydrolases"/>
    <property type="match status" value="1"/>
</dbReference>
<keyword evidence="4" id="KW-0576">Peroxisome</keyword>
<dbReference type="InterPro" id="IPR052998">
    <property type="entry name" value="Hetero-Diels-Alderase-like"/>
</dbReference>
<comment type="caution">
    <text evidence="6">The sequence shown here is derived from an EMBL/GenBank/DDBJ whole genome shotgun (WGS) entry which is preliminary data.</text>
</comment>
<dbReference type="Gene3D" id="3.40.50.1820">
    <property type="entry name" value="alpha/beta hydrolase"/>
    <property type="match status" value="1"/>
</dbReference>
<dbReference type="PANTHER" id="PTHR42060:SF3">
    <property type="entry name" value="SMP-30_GLUCONOLACTONASE_LRE-LIKE REGION DOMAIN-CONTAINING PROTEIN"/>
    <property type="match status" value="1"/>
</dbReference>
<accession>A0A9P4T3G5</accession>
<reference evidence="6" key="1">
    <citation type="submission" date="2019-04" db="EMBL/GenBank/DDBJ databases">
        <title>Sequencing of skin fungus with MAO and IRED activity.</title>
        <authorList>
            <person name="Marsaioli A.J."/>
            <person name="Bonatto J.M.C."/>
            <person name="Reis Junior O."/>
        </authorList>
    </citation>
    <scope>NUCLEOTIDE SEQUENCE</scope>
    <source>
        <strain evidence="6">30M1</strain>
    </source>
</reference>
<dbReference type="InterPro" id="IPR029058">
    <property type="entry name" value="AB_hydrolase_fold"/>
</dbReference>
<keyword evidence="7" id="KW-1185">Reference proteome</keyword>
<evidence type="ECO:0000259" key="5">
    <source>
        <dbReference type="Pfam" id="PF12697"/>
    </source>
</evidence>
<comment type="subcellular location">
    <subcellularLocation>
        <location evidence="1">Peroxisome</location>
    </subcellularLocation>
</comment>
<proteinExistence type="inferred from homology"/>
<dbReference type="Gene3D" id="2.120.10.30">
    <property type="entry name" value="TolB, C-terminal domain"/>
    <property type="match status" value="1"/>
</dbReference>
<dbReference type="EMBL" id="SWKU01000054">
    <property type="protein sequence ID" value="KAF2993362.1"/>
    <property type="molecule type" value="Genomic_DNA"/>
</dbReference>
<evidence type="ECO:0000256" key="4">
    <source>
        <dbReference type="ARBA" id="ARBA00023140"/>
    </source>
</evidence>
<organism evidence="6 7">
    <name type="scientific">Curvularia kusanoi</name>
    <name type="common">Cochliobolus kusanoi</name>
    <dbReference type="NCBI Taxonomy" id="90978"/>
    <lineage>
        <taxon>Eukaryota</taxon>
        <taxon>Fungi</taxon>
        <taxon>Dikarya</taxon>
        <taxon>Ascomycota</taxon>
        <taxon>Pezizomycotina</taxon>
        <taxon>Dothideomycetes</taxon>
        <taxon>Pleosporomycetidae</taxon>
        <taxon>Pleosporales</taxon>
        <taxon>Pleosporineae</taxon>
        <taxon>Pleosporaceae</taxon>
        <taxon>Curvularia</taxon>
    </lineage>
</organism>
<dbReference type="InterPro" id="IPR011042">
    <property type="entry name" value="6-blade_b-propeller_TolB-like"/>
</dbReference>
<dbReference type="Proteomes" id="UP000801428">
    <property type="component" value="Unassembled WGS sequence"/>
</dbReference>
<dbReference type="Pfam" id="PF12697">
    <property type="entry name" value="Abhydrolase_6"/>
    <property type="match status" value="1"/>
</dbReference>